<name>A0ABR7JR13_9FIRM</name>
<evidence type="ECO:0000313" key="4">
    <source>
        <dbReference type="EMBL" id="MBC5997353.1"/>
    </source>
</evidence>
<dbReference type="InterPro" id="IPR040452">
    <property type="entry name" value="SfsA_C"/>
</dbReference>
<sequence>MNYNKIVKAKFIERPNRFIAYCEVDGNIEKVHVKNTGRCRELLIPECTVYLEESDNPNRKTKYSLISVEKGIRLINMDSQVPNKVVYEGLKNNKIKLPGINEEITLIKTEKTYGSSRFDVYLEAGDKKAFIEVKGVTLEENGIVKFPDAKTERGVKHINELIEARKNGYYCYILFLIQMDNVIYFTPNNEMHKELGDALIEAKKNGVEVLAYDSIVNVDSIIINKNIKVVL</sequence>
<dbReference type="Gene3D" id="2.40.50.580">
    <property type="match status" value="1"/>
</dbReference>
<dbReference type="InterPro" id="IPR041465">
    <property type="entry name" value="SfsA_N"/>
</dbReference>
<accession>A0ABR7JR13</accession>
<evidence type="ECO:0000256" key="1">
    <source>
        <dbReference type="HAMAP-Rule" id="MF_00095"/>
    </source>
</evidence>
<evidence type="ECO:0000259" key="2">
    <source>
        <dbReference type="Pfam" id="PF03749"/>
    </source>
</evidence>
<feature type="domain" description="SfsA N-terminal OB" evidence="3">
    <location>
        <begin position="12"/>
        <end position="76"/>
    </location>
</feature>
<comment type="similarity">
    <text evidence="1">Belongs to the SfsA family.</text>
</comment>
<dbReference type="Pfam" id="PF17746">
    <property type="entry name" value="SfsA_N"/>
    <property type="match status" value="1"/>
</dbReference>
<dbReference type="RefSeq" id="WP_153925065.1">
    <property type="nucleotide sequence ID" value="NZ_JACRWE010000004.1"/>
</dbReference>
<dbReference type="PANTHER" id="PTHR30545">
    <property type="entry name" value="SUGAR FERMENTATION STIMULATION PROTEIN A"/>
    <property type="match status" value="1"/>
</dbReference>
<dbReference type="CDD" id="cd22359">
    <property type="entry name" value="SfsA-like_bacterial"/>
    <property type="match status" value="1"/>
</dbReference>
<dbReference type="Pfam" id="PF03749">
    <property type="entry name" value="SfsA"/>
    <property type="match status" value="1"/>
</dbReference>
<reference evidence="4 5" key="1">
    <citation type="submission" date="2020-08" db="EMBL/GenBank/DDBJ databases">
        <authorList>
            <person name="Liu C."/>
            <person name="Sun Q."/>
        </authorList>
    </citation>
    <scope>NUCLEOTIDE SEQUENCE [LARGE SCALE GENOMIC DNA]</scope>
    <source>
        <strain evidence="4 5">NSJ-18</strain>
    </source>
</reference>
<proteinExistence type="inferred from homology"/>
<organism evidence="4 5">
    <name type="scientific">Romboutsia faecis</name>
    <dbReference type="NCBI Taxonomy" id="2764597"/>
    <lineage>
        <taxon>Bacteria</taxon>
        <taxon>Bacillati</taxon>
        <taxon>Bacillota</taxon>
        <taxon>Clostridia</taxon>
        <taxon>Peptostreptococcales</taxon>
        <taxon>Peptostreptococcaceae</taxon>
        <taxon>Romboutsia</taxon>
    </lineage>
</organism>
<dbReference type="Proteomes" id="UP000609849">
    <property type="component" value="Unassembled WGS sequence"/>
</dbReference>
<gene>
    <name evidence="1 4" type="primary">sfsA</name>
    <name evidence="4" type="ORF">H8923_11305</name>
</gene>
<dbReference type="HAMAP" id="MF_00095">
    <property type="entry name" value="SfsA"/>
    <property type="match status" value="1"/>
</dbReference>
<dbReference type="NCBIfam" id="TIGR00230">
    <property type="entry name" value="sfsA"/>
    <property type="match status" value="1"/>
</dbReference>
<keyword evidence="5" id="KW-1185">Reference proteome</keyword>
<dbReference type="InterPro" id="IPR005224">
    <property type="entry name" value="SfsA"/>
</dbReference>
<evidence type="ECO:0000259" key="3">
    <source>
        <dbReference type="Pfam" id="PF17746"/>
    </source>
</evidence>
<evidence type="ECO:0000313" key="5">
    <source>
        <dbReference type="Proteomes" id="UP000609849"/>
    </source>
</evidence>
<dbReference type="PANTHER" id="PTHR30545:SF2">
    <property type="entry name" value="SUGAR FERMENTATION STIMULATION PROTEIN A"/>
    <property type="match status" value="1"/>
</dbReference>
<feature type="domain" description="Sugar fermentation stimulation protein C-terminal" evidence="2">
    <location>
        <begin position="80"/>
        <end position="217"/>
    </location>
</feature>
<dbReference type="EMBL" id="JACRWE010000004">
    <property type="protein sequence ID" value="MBC5997353.1"/>
    <property type="molecule type" value="Genomic_DNA"/>
</dbReference>
<protein>
    <recommendedName>
        <fullName evidence="1">Sugar fermentation stimulation protein homolog</fullName>
    </recommendedName>
</protein>
<dbReference type="Gene3D" id="3.40.1350.60">
    <property type="match status" value="1"/>
</dbReference>
<comment type="caution">
    <text evidence="4">The sequence shown here is derived from an EMBL/GenBank/DDBJ whole genome shotgun (WGS) entry which is preliminary data.</text>
</comment>